<evidence type="ECO:0000313" key="3">
    <source>
        <dbReference type="EMBL" id="KAF0688794.1"/>
    </source>
</evidence>
<evidence type="ECO:0000313" key="4">
    <source>
        <dbReference type="EMBL" id="VFT96315.1"/>
    </source>
</evidence>
<accession>A0A485LEU4</accession>
<dbReference type="EMBL" id="VJMH01006651">
    <property type="protein sequence ID" value="KAF0688794.1"/>
    <property type="molecule type" value="Genomic_DNA"/>
</dbReference>
<evidence type="ECO:0000313" key="5">
    <source>
        <dbReference type="Proteomes" id="UP000332933"/>
    </source>
</evidence>
<dbReference type="EMBL" id="CAADRA010006673">
    <property type="protein sequence ID" value="VFT96315.1"/>
    <property type="molecule type" value="Genomic_DNA"/>
</dbReference>
<reference evidence="4 5" key="1">
    <citation type="submission" date="2019-03" db="EMBL/GenBank/DDBJ databases">
        <authorList>
            <person name="Gaulin E."/>
            <person name="Dumas B."/>
        </authorList>
    </citation>
    <scope>NUCLEOTIDE SEQUENCE [LARGE SCALE GENOMIC DNA]</scope>
    <source>
        <strain evidence="4">CBS 568.67</strain>
    </source>
</reference>
<feature type="coiled-coil region" evidence="1">
    <location>
        <begin position="111"/>
        <end position="145"/>
    </location>
</feature>
<evidence type="ECO:0000256" key="2">
    <source>
        <dbReference type="SAM" id="MobiDB-lite"/>
    </source>
</evidence>
<keyword evidence="1" id="KW-0175">Coiled coil</keyword>
<reference evidence="3" key="2">
    <citation type="submission" date="2019-06" db="EMBL/GenBank/DDBJ databases">
        <title>Genomics analysis of Aphanomyces spp. identifies a new class of oomycete effector associated with host adaptation.</title>
        <authorList>
            <person name="Gaulin E."/>
        </authorList>
    </citation>
    <scope>NUCLEOTIDE SEQUENCE</scope>
    <source>
        <strain evidence="3">CBS 578.67</strain>
    </source>
</reference>
<evidence type="ECO:0000256" key="1">
    <source>
        <dbReference type="SAM" id="Coils"/>
    </source>
</evidence>
<feature type="compositionally biased region" description="Polar residues" evidence="2">
    <location>
        <begin position="47"/>
        <end position="61"/>
    </location>
</feature>
<feature type="region of interest" description="Disordered" evidence="2">
    <location>
        <begin position="34"/>
        <end position="62"/>
    </location>
</feature>
<dbReference type="OrthoDB" id="65703at2759"/>
<dbReference type="Proteomes" id="UP000332933">
    <property type="component" value="Unassembled WGS sequence"/>
</dbReference>
<organism evidence="4 5">
    <name type="scientific">Aphanomyces stellatus</name>
    <dbReference type="NCBI Taxonomy" id="120398"/>
    <lineage>
        <taxon>Eukaryota</taxon>
        <taxon>Sar</taxon>
        <taxon>Stramenopiles</taxon>
        <taxon>Oomycota</taxon>
        <taxon>Saprolegniomycetes</taxon>
        <taxon>Saprolegniales</taxon>
        <taxon>Verrucalvaceae</taxon>
        <taxon>Aphanomyces</taxon>
    </lineage>
</organism>
<proteinExistence type="predicted"/>
<dbReference type="AlphaFoldDB" id="A0A485LEU4"/>
<gene>
    <name evidence="4" type="primary">Aste57867_19615</name>
    <name evidence="3" type="ORF">As57867_019551</name>
    <name evidence="4" type="ORF">ASTE57867_19615</name>
</gene>
<keyword evidence="5" id="KW-1185">Reference proteome</keyword>
<sequence>MKMHQPQPTMNAVVLEDDVWGSVCDLLHAAPTSMPPADRFLAREDGSSSPEYMSASSTSHDPISPLQAPIEDDMWASVCTLLDGNPPSPSSLRRPPSVLESVAPKPKRMRVSKAKVQVEQLEEEINELQSQLIQARQMVALAAREPSKWERAATQQRIEKNRSLDENRTLHAAVRERGDFIGRLQKLVTRPHRWAALPDTPSTTAPLPGNPVDRAAAIHALIDPLFKQFQSILIQANAFDLVEDTHFSDPITLPNQEIGFQAVNHVNMPVPHQAIATALWRVFSGDEKATPGSVGPTEVNVWERFDADTVYERYTVRQNDKSCHCNMIRKRYDSDGRVVIVWRTVLDDTLVVRAPTDVVDDACGWTTFAANPDDPSKSRTTIVVRSNISRLVESYDDLEDPADVIAAMRRLVVGKTLPLPDQETLPPIVSAYVQRGRRLRPMMVRAIERTLQDYQALHRLDKL</sequence>
<name>A0A485LEU4_9STRA</name>
<protein>
    <submittedName>
        <fullName evidence="4">Aste57867_19615 protein</fullName>
    </submittedName>
</protein>